<dbReference type="EMBL" id="JAMYJR010000033">
    <property type="protein sequence ID" value="MCO8275033.1"/>
    <property type="molecule type" value="Genomic_DNA"/>
</dbReference>
<reference evidence="1 2" key="1">
    <citation type="submission" date="2022-06" db="EMBL/GenBank/DDBJ databases">
        <title>New Species of the Genus Actinoplanes, ActinopZanes ferrugineus.</title>
        <authorList>
            <person name="Ding P."/>
        </authorList>
    </citation>
    <scope>NUCLEOTIDE SEQUENCE [LARGE SCALE GENOMIC DNA]</scope>
    <source>
        <strain evidence="1 2">TRM88003</strain>
    </source>
</reference>
<evidence type="ECO:0000313" key="2">
    <source>
        <dbReference type="Proteomes" id="UP001523369"/>
    </source>
</evidence>
<name>A0ABT1DW26_9ACTN</name>
<evidence type="ECO:0000313" key="1">
    <source>
        <dbReference type="EMBL" id="MCO8275033.1"/>
    </source>
</evidence>
<proteinExistence type="predicted"/>
<sequence length="231" mass="25330">MTKRGDMRWFRLGSGRQKDPAAGQALVDDVRGRFGPHLPQSFREQAEAVIPLLSGDEGVVAAAAILREFADDAYAAVRAQAPYAFDRADYRSLFAAARGSLRWPLFELPCRLHPYIQVSAAAAVISAEAKRAAKQTDPAPLLAHILEILDLTIDGWEFARVRPDTDGATLAHRLIGAARDLRGAMSDEPPLPQPVRELMRRNHTVDVYDPQSPQVVGGFNPGKEMREALLA</sequence>
<comment type="caution">
    <text evidence="1">The sequence shown here is derived from an EMBL/GenBank/DDBJ whole genome shotgun (WGS) entry which is preliminary data.</text>
</comment>
<dbReference type="RefSeq" id="WP_253241095.1">
    <property type="nucleotide sequence ID" value="NZ_JAMYJR010000033.1"/>
</dbReference>
<gene>
    <name evidence="1" type="ORF">M1L60_31090</name>
</gene>
<dbReference type="Proteomes" id="UP001523369">
    <property type="component" value="Unassembled WGS sequence"/>
</dbReference>
<keyword evidence="2" id="KW-1185">Reference proteome</keyword>
<organism evidence="1 2">
    <name type="scientific">Paractinoplanes aksuensis</name>
    <dbReference type="NCBI Taxonomy" id="2939490"/>
    <lineage>
        <taxon>Bacteria</taxon>
        <taxon>Bacillati</taxon>
        <taxon>Actinomycetota</taxon>
        <taxon>Actinomycetes</taxon>
        <taxon>Micromonosporales</taxon>
        <taxon>Micromonosporaceae</taxon>
        <taxon>Paractinoplanes</taxon>
    </lineage>
</organism>
<accession>A0ABT1DW26</accession>
<protein>
    <submittedName>
        <fullName evidence="1">Uncharacterized protein</fullName>
    </submittedName>
</protein>